<organism evidence="5 7">
    <name type="scientific">Halalkalicoccus jeotgali (strain DSM 18796 / CECT 7217 / JCM 14584 / KCTC 4019 / B3)</name>
    <dbReference type="NCBI Taxonomy" id="795797"/>
    <lineage>
        <taxon>Archaea</taxon>
        <taxon>Methanobacteriati</taxon>
        <taxon>Methanobacteriota</taxon>
        <taxon>Stenosarchaea group</taxon>
        <taxon>Halobacteria</taxon>
        <taxon>Halobacteriales</taxon>
        <taxon>Halococcaceae</taxon>
        <taxon>Halalkalicoccus</taxon>
    </lineage>
</organism>
<feature type="compositionally biased region" description="Acidic residues" evidence="2">
    <location>
        <begin position="822"/>
        <end position="832"/>
    </location>
</feature>
<dbReference type="InterPro" id="IPR008969">
    <property type="entry name" value="CarboxyPept-like_regulatory"/>
</dbReference>
<feature type="compositionally biased region" description="Basic and acidic residues" evidence="2">
    <location>
        <begin position="785"/>
        <end position="801"/>
    </location>
</feature>
<reference evidence="5 7" key="1">
    <citation type="journal article" date="2010" name="J. Bacteriol.">
        <title>Complete genome sequence of Halalkalicoccus jeotgali B3(T), an extremely halophilic archaeon.</title>
        <authorList>
            <person name="Roh S.W."/>
            <person name="Nam Y.D."/>
            <person name="Nam S.H."/>
            <person name="Choi S.H."/>
            <person name="Park H.S."/>
            <person name="Bae J.W."/>
        </authorList>
    </citation>
    <scope>NUCLEOTIDE SEQUENCE [LARGE SCALE GENOMIC DNA]</scope>
    <source>
        <strain evidence="5">B3</strain>
        <strain evidence="7">DSM 18796 / CECT 7217 / JCM 14584 / KCTC 4019 / B3</strain>
    </source>
</reference>
<dbReference type="PATRIC" id="fig|795797.18.peg.2921"/>
<keyword evidence="8" id="KW-1185">Reference proteome</keyword>
<evidence type="ECO:0000256" key="1">
    <source>
        <dbReference type="ARBA" id="ARBA00022729"/>
    </source>
</evidence>
<gene>
    <name evidence="5" type="ordered locus">HacjB3_14595</name>
    <name evidence="6" type="ORF">C497_09833</name>
</gene>
<dbReference type="Proteomes" id="UP000011645">
    <property type="component" value="Unassembled WGS sequence"/>
</dbReference>
<dbReference type="Pfam" id="PF13620">
    <property type="entry name" value="CarboxypepD_reg"/>
    <property type="match status" value="1"/>
</dbReference>
<accession>D8J931</accession>
<dbReference type="Pfam" id="PF18204">
    <property type="entry name" value="PGF-CTERM"/>
    <property type="match status" value="1"/>
</dbReference>
<dbReference type="NCBIfam" id="NF045517">
    <property type="entry name" value="halo_surf_dom"/>
    <property type="match status" value="1"/>
</dbReference>
<protein>
    <submittedName>
        <fullName evidence="5">Chromosome segregation ATPase-like protein</fullName>
    </submittedName>
</protein>
<dbReference type="KEGG" id="hje:HacjB3_14595"/>
<dbReference type="eggNOG" id="arCOG06273">
    <property type="taxonomic scope" value="Archaea"/>
</dbReference>
<feature type="domain" description="DUF7827" evidence="4">
    <location>
        <begin position="255"/>
        <end position="368"/>
    </location>
</feature>
<evidence type="ECO:0000313" key="5">
    <source>
        <dbReference type="EMBL" id="ADJ16300.1"/>
    </source>
</evidence>
<dbReference type="InterPro" id="IPR013783">
    <property type="entry name" value="Ig-like_fold"/>
</dbReference>
<feature type="compositionally biased region" description="Polar residues" evidence="2">
    <location>
        <begin position="1"/>
        <end position="22"/>
    </location>
</feature>
<name>D8J931_HALJB</name>
<dbReference type="Pfam" id="PF25162">
    <property type="entry name" value="DUF7827"/>
    <property type="match status" value="1"/>
</dbReference>
<dbReference type="InterPro" id="IPR026371">
    <property type="entry name" value="PGF_CTERM"/>
</dbReference>
<evidence type="ECO:0000259" key="3">
    <source>
        <dbReference type="Pfam" id="PF18204"/>
    </source>
</evidence>
<evidence type="ECO:0000259" key="4">
    <source>
        <dbReference type="Pfam" id="PF25162"/>
    </source>
</evidence>
<evidence type="ECO:0000256" key="2">
    <source>
        <dbReference type="SAM" id="MobiDB-lite"/>
    </source>
</evidence>
<dbReference type="SUPFAM" id="SSF49464">
    <property type="entry name" value="Carboxypeptidase regulatory domain-like"/>
    <property type="match status" value="1"/>
</dbReference>
<dbReference type="Gene3D" id="2.60.40.1120">
    <property type="entry name" value="Carboxypeptidase-like, regulatory domain"/>
    <property type="match status" value="1"/>
</dbReference>
<evidence type="ECO:0000313" key="7">
    <source>
        <dbReference type="Proteomes" id="UP000000390"/>
    </source>
</evidence>
<reference evidence="6 8" key="2">
    <citation type="journal article" date="2014" name="PLoS Genet.">
        <title>Phylogenetically driven sequencing of extremely halophilic archaea reveals strategies for static and dynamic osmo-response.</title>
        <authorList>
            <person name="Becker E.A."/>
            <person name="Seitzer P.M."/>
            <person name="Tritt A."/>
            <person name="Larsen D."/>
            <person name="Krusor M."/>
            <person name="Yao A.I."/>
            <person name="Wu D."/>
            <person name="Madern D."/>
            <person name="Eisen J.A."/>
            <person name="Darling A.E."/>
            <person name="Facciotti M.T."/>
        </authorList>
    </citation>
    <scope>NUCLEOTIDE SEQUENCE [LARGE SCALE GENOMIC DNA]</scope>
    <source>
        <strain evidence="6">B3</strain>
        <strain evidence="8">DSM 18796 / CECT 7217 / JCM 14584 / KCTC 4019 / B3</strain>
    </source>
</reference>
<dbReference type="EMBL" id="CP002062">
    <property type="protein sequence ID" value="ADJ16300.1"/>
    <property type="molecule type" value="Genomic_DNA"/>
</dbReference>
<dbReference type="GO" id="GO:0030115">
    <property type="term" value="C:S-layer"/>
    <property type="evidence" value="ECO:0007669"/>
    <property type="project" value="UniProtKB-SubCell"/>
</dbReference>
<feature type="region of interest" description="Disordered" evidence="2">
    <location>
        <begin position="727"/>
        <end position="835"/>
    </location>
</feature>
<feature type="compositionally biased region" description="Acidic residues" evidence="2">
    <location>
        <begin position="757"/>
        <end position="784"/>
    </location>
</feature>
<dbReference type="HOGENOM" id="CLU_011657_0_0_2"/>
<evidence type="ECO:0000313" key="6">
    <source>
        <dbReference type="EMBL" id="ELY37034.1"/>
    </source>
</evidence>
<dbReference type="EMBL" id="AOHV01000027">
    <property type="protein sequence ID" value="ELY37034.1"/>
    <property type="molecule type" value="Genomic_DNA"/>
</dbReference>
<dbReference type="Proteomes" id="UP000000390">
    <property type="component" value="Chromosome"/>
</dbReference>
<dbReference type="Gene3D" id="2.60.40.10">
    <property type="entry name" value="Immunoglobulins"/>
    <property type="match status" value="1"/>
</dbReference>
<dbReference type="AlphaFoldDB" id="D8J931"/>
<dbReference type="STRING" id="795797.HacjB3_14595"/>
<feature type="region of interest" description="Disordered" evidence="2">
    <location>
        <begin position="370"/>
        <end position="400"/>
    </location>
</feature>
<sequence>MNVNEGDGTTISDADVTVSQDGTEIDSASSDSASFDLEDGTYTVTVEDENFVNTQQEITIDGADDTREIVLGEYGVDQGTAFQGSDVTATVAEGDTVELRSGDADENSFVSQFNNDDGTVTIDTSDLEGDYVLRVNDEDIESTEFEVAEQTLDAQWSSDSVVRGDSADLELDSNRQGYDIELTSEELDATEIQSLFGDDVTVSTDEDGNDVAQVEDISSSESLTANFADDADVGNVSITASATDTTAEDNATISVEEQGDADISFDSSTYSEEAGDIVEFTVEMDNTDNGVVTIEEDGGNYWADLYVEPAEGEDEVTVQFNTYQAGHSDGSAFSTENDDANVDVIDERSLDAGDDTYRLLPGDFDMGVHLTGAQDSDNVPQLGDAGDYEGDNPERVDTDSLDEVGVATLVLNDRSTGDATVGTAPADVDLEDVETINNETTVADEIAKDDKAVVQFDASGVFGYLSEWTNENGILDLSSLEEDENLDVALNINQTNPAQYESGERLTGEDVTIVTDAENNRIFAVLDTSENNIEAGDEYDASLTIDGENYVSSYSDSDDNEVSDTSFSVVERNIEVTGDFEGDDDEEVLQVENGEEANITGESNAAPGTDVQIRLRATGDNPFLETQTAEVGEDGDIDASFDLSDYDEGQNFTVRMTDDSGAEDVQDEVNAVLVEDVGQPHSVTVTVEDADGNAVSGADVSVADQTETTDDDGQVTFELWHGEYDVTATHDGEETTGTLTINDEDDTTDEGTLVLGEENENINDGDDQNQDDNNNDDQNQDDNNNDDRNNDDNNNDDRNNDDNNQGGSDDGSDGGDSSNDGDGSDDDGDSEDQPGFGIAVALIALLAAAGIAMRNRA</sequence>
<dbReference type="InterPro" id="IPR057149">
    <property type="entry name" value="DUF7827"/>
</dbReference>
<evidence type="ECO:0000313" key="8">
    <source>
        <dbReference type="Proteomes" id="UP000011645"/>
    </source>
</evidence>
<dbReference type="GO" id="GO:0005886">
    <property type="term" value="C:plasma membrane"/>
    <property type="evidence" value="ECO:0007669"/>
    <property type="project" value="UniProtKB-SubCell"/>
</dbReference>
<feature type="region of interest" description="Disordered" evidence="2">
    <location>
        <begin position="1"/>
        <end position="37"/>
    </location>
</feature>
<dbReference type="NCBIfam" id="TIGR04126">
    <property type="entry name" value="PGF_CTERM"/>
    <property type="match status" value="1"/>
</dbReference>
<proteinExistence type="predicted"/>
<feature type="domain" description="PGF-CTERM archaeal protein-sorting signal" evidence="3">
    <location>
        <begin position="833"/>
        <end position="852"/>
    </location>
</feature>
<keyword evidence="1" id="KW-0732">Signal</keyword>